<protein>
    <submittedName>
        <fullName evidence="2">Uncharacterized protein</fullName>
    </submittedName>
</protein>
<evidence type="ECO:0000313" key="3">
    <source>
        <dbReference type="Proteomes" id="UP000812966"/>
    </source>
</evidence>
<feature type="compositionally biased region" description="Polar residues" evidence="1">
    <location>
        <begin position="290"/>
        <end position="314"/>
    </location>
</feature>
<feature type="compositionally biased region" description="Polar residues" evidence="1">
    <location>
        <begin position="446"/>
        <end position="456"/>
    </location>
</feature>
<reference evidence="2" key="1">
    <citation type="submission" date="2020-04" db="EMBL/GenBank/DDBJ databases">
        <title>Analysis of mating type loci in Filobasidium floriforme.</title>
        <authorList>
            <person name="Nowrousian M."/>
        </authorList>
    </citation>
    <scope>NUCLEOTIDE SEQUENCE</scope>
    <source>
        <strain evidence="2">CBS 6242</strain>
    </source>
</reference>
<dbReference type="AlphaFoldDB" id="A0A8K0NKW2"/>
<dbReference type="InterPro" id="IPR027267">
    <property type="entry name" value="AH/BAR_dom_sf"/>
</dbReference>
<accession>A0A8K0NKW2</accession>
<evidence type="ECO:0000313" key="2">
    <source>
        <dbReference type="EMBL" id="KAG7528535.1"/>
    </source>
</evidence>
<proteinExistence type="predicted"/>
<comment type="caution">
    <text evidence="2">The sequence shown here is derived from an EMBL/GenBank/DDBJ whole genome shotgun (WGS) entry which is preliminary data.</text>
</comment>
<feature type="region of interest" description="Disordered" evidence="1">
    <location>
        <begin position="527"/>
        <end position="593"/>
    </location>
</feature>
<sequence length="620" mass="64253">MQGLLSKVQEKAQASGLLNRQGDAQHPVDGHHATGTSPTATAGTSSGTTGKPGLSAQLGQLSQNPQIAQLNHQLRTLQHHYVTGSTGPVLKGLQIGITAHKGVALDYETLSRDTSMLGKEMDAWVGSLPAGDGAGVEGHVEGGVVGGAGSLYDAPPTLTLLNLTTQLSSAQKILSTRLLEARAPLKALREVEQQINDRQVRLNEMEKRFAKKGGSAGVAEVDGLREEIRELSLGVGEKREEALVRSEKAVWEAYAEYARNVMVLSHAGTTLLDLYPSASRAQQHLTTPAGTATPIKNVNISGPSTLTPGSQLSAGQKKDRVRSIEEGVRKSLAGLEGGWRVSVDDGGLVPHTTSGRVSPRLSTGPAHVPSHVFEETNKPLNADIIGAYPSSHLNNTPAPIPHSPHGSFGQGTAASPPSHPHTGMMGALNVGPAHKHRSSFDHPVQASHQSFGTPSGESALRTDSPPTLLNDDAVASHPTVAETGIPVDNSHSAQGPGPATGQLERKEKPEAGHGVVRLNSLGGAGLEQGQQQQQHGGDLPGYGEGYAARASAPEKSGEAYPVVGGSEGLPPPPQHPAIASGTTHAGVGSGVEGMTPREQAEYYYRQSQSGAGTGAGAGLR</sequence>
<feature type="region of interest" description="Disordered" evidence="1">
    <location>
        <begin position="290"/>
        <end position="322"/>
    </location>
</feature>
<name>A0A8K0NKW2_9TREE</name>
<gene>
    <name evidence="2" type="ORF">FFLO_06091</name>
</gene>
<dbReference type="Proteomes" id="UP000812966">
    <property type="component" value="Unassembled WGS sequence"/>
</dbReference>
<dbReference type="EMBL" id="JABELV010000178">
    <property type="protein sequence ID" value="KAG7528535.1"/>
    <property type="molecule type" value="Genomic_DNA"/>
</dbReference>
<dbReference type="Gene3D" id="1.20.1270.60">
    <property type="entry name" value="Arfaptin homology (AH) domain/BAR domain"/>
    <property type="match status" value="1"/>
</dbReference>
<keyword evidence="3" id="KW-1185">Reference proteome</keyword>
<feature type="compositionally biased region" description="Low complexity" evidence="1">
    <location>
        <begin position="527"/>
        <end position="537"/>
    </location>
</feature>
<evidence type="ECO:0000256" key="1">
    <source>
        <dbReference type="SAM" id="MobiDB-lite"/>
    </source>
</evidence>
<feature type="region of interest" description="Disordered" evidence="1">
    <location>
        <begin position="21"/>
        <end position="57"/>
    </location>
</feature>
<organism evidence="2 3">
    <name type="scientific">Filobasidium floriforme</name>
    <dbReference type="NCBI Taxonomy" id="5210"/>
    <lineage>
        <taxon>Eukaryota</taxon>
        <taxon>Fungi</taxon>
        <taxon>Dikarya</taxon>
        <taxon>Basidiomycota</taxon>
        <taxon>Agaricomycotina</taxon>
        <taxon>Tremellomycetes</taxon>
        <taxon>Filobasidiales</taxon>
        <taxon>Filobasidiaceae</taxon>
        <taxon>Filobasidium</taxon>
    </lineage>
</organism>
<feature type="compositionally biased region" description="Low complexity" evidence="1">
    <location>
        <begin position="33"/>
        <end position="49"/>
    </location>
</feature>
<feature type="region of interest" description="Disordered" evidence="1">
    <location>
        <begin position="391"/>
        <end position="509"/>
    </location>
</feature>
<dbReference type="OrthoDB" id="5599269at2759"/>